<gene>
    <name evidence="6" type="ORF">ASN18_2762</name>
</gene>
<evidence type="ECO:0000259" key="5">
    <source>
        <dbReference type="Pfam" id="PF00149"/>
    </source>
</evidence>
<sequence>MIEDLSNLKSKWFADENNRFVIIPGNHDMHHQDDIPQRRRTAGAYKLAMSSFDNAKLSIWTNEGFFFDIKLFKCKNFSVLICGLESTYLETKSINGIGYITNDQMTLVEKAIKSYVSDENCIKVAVVHHHVVPISNGVDPSKSSIEDNRLVISLTSDARVFLRWLSKNNFSMLIHGHQHESFISMESDFTYSSHQRDIVIAGVGSVSKIKDNKDKTKRSDNCFNYIRLSLEKGIEIKTFKVNGVDFFGFGTTGTDSRSFPLYNHGASVSYNMANILDGIVSDFKSNKLNPTGGETKIIDVTGYFNKNSLTIALREMLIAFGVVKNIDSKYSITYNRNDEIPISFIKSIAHFLRARGDNGFTMFSNWEYSGKQHEDLYSPLMMLSNFERNSYLSGHPIGNIRLNKYTLCAMFARLNDKLSVLLRYHASWCVYLIPTYKETDDPDVYQHFKVRQCFKVKPVKCPIREGYVFKLNDDCKISNIHESLNRTPKPSPSRGELTVHQYDMNFYSLTPKCIEATEDVTICKWFTLDDCKKYKHVKLKEPEKSYQYGKDGIFENNIDLIEFAFKKAEELERNRHLIIPSYSTRKISKKR</sequence>
<dbReference type="SUPFAM" id="SSF56300">
    <property type="entry name" value="Metallo-dependent phosphatases"/>
    <property type="match status" value="1"/>
</dbReference>
<dbReference type="EMBL" id="LNQR01000108">
    <property type="protein sequence ID" value="KWT79141.1"/>
    <property type="molecule type" value="Genomic_DNA"/>
</dbReference>
<accession>A0ABR5SDN3</accession>
<keyword evidence="3" id="KW-0408">Iron</keyword>
<dbReference type="PANTHER" id="PTHR42988">
    <property type="entry name" value="PHOSPHOHYDROLASE"/>
    <property type="match status" value="1"/>
</dbReference>
<keyword evidence="7" id="KW-1185">Reference proteome</keyword>
<evidence type="ECO:0000256" key="4">
    <source>
        <dbReference type="ARBA" id="ARBA00025742"/>
    </source>
</evidence>
<dbReference type="Pfam" id="PF00149">
    <property type="entry name" value="Metallophos"/>
    <property type="match status" value="1"/>
</dbReference>
<keyword evidence="2" id="KW-0378">Hydrolase</keyword>
<comment type="similarity">
    <text evidence="4">Belongs to the cyclic nucleotide phosphodiesterase class-III family.</text>
</comment>
<evidence type="ECO:0000256" key="3">
    <source>
        <dbReference type="ARBA" id="ARBA00023004"/>
    </source>
</evidence>
<feature type="domain" description="Calcineurin-like phosphoesterase" evidence="5">
    <location>
        <begin position="11"/>
        <end position="180"/>
    </location>
</feature>
<dbReference type="PANTHER" id="PTHR42988:SF2">
    <property type="entry name" value="CYCLIC NUCLEOTIDE PHOSPHODIESTERASE CBUA0032-RELATED"/>
    <property type="match status" value="1"/>
</dbReference>
<dbReference type="InterPro" id="IPR004843">
    <property type="entry name" value="Calcineurin-like_PHP"/>
</dbReference>
<protein>
    <recommendedName>
        <fullName evidence="5">Calcineurin-like phosphoesterase domain-containing protein</fullName>
    </recommendedName>
</protein>
<dbReference type="Gene3D" id="3.60.21.10">
    <property type="match status" value="1"/>
</dbReference>
<proteinExistence type="inferred from homology"/>
<name>A0ABR5SDN3_9BACT</name>
<evidence type="ECO:0000313" key="7">
    <source>
        <dbReference type="Proteomes" id="UP000060487"/>
    </source>
</evidence>
<comment type="caution">
    <text evidence="6">The sequence shown here is derived from an EMBL/GenBank/DDBJ whole genome shotgun (WGS) entry which is preliminary data.</text>
</comment>
<keyword evidence="1" id="KW-0479">Metal-binding</keyword>
<evidence type="ECO:0000256" key="2">
    <source>
        <dbReference type="ARBA" id="ARBA00022801"/>
    </source>
</evidence>
<dbReference type="InterPro" id="IPR029052">
    <property type="entry name" value="Metallo-depent_PP-like"/>
</dbReference>
<evidence type="ECO:0000256" key="1">
    <source>
        <dbReference type="ARBA" id="ARBA00022723"/>
    </source>
</evidence>
<organism evidence="6 7">
    <name type="scientific">Candidatus Magnetominusculus xianensis</name>
    <dbReference type="NCBI Taxonomy" id="1748249"/>
    <lineage>
        <taxon>Bacteria</taxon>
        <taxon>Pseudomonadati</taxon>
        <taxon>Nitrospirota</taxon>
        <taxon>Nitrospiria</taxon>
        <taxon>Nitrospirales</taxon>
        <taxon>Nitrospiraceae</taxon>
        <taxon>Candidatus Magnetominusculus</taxon>
    </lineage>
</organism>
<evidence type="ECO:0000313" key="6">
    <source>
        <dbReference type="EMBL" id="KWT79141.1"/>
    </source>
</evidence>
<reference evidence="6 7" key="1">
    <citation type="submission" date="2015-11" db="EMBL/GenBank/DDBJ databases">
        <authorList>
            <person name="Lin W."/>
        </authorList>
    </citation>
    <scope>NUCLEOTIDE SEQUENCE [LARGE SCALE GENOMIC DNA]</scope>
    <source>
        <strain evidence="6 7">HCH-1</strain>
    </source>
</reference>
<dbReference type="Proteomes" id="UP000060487">
    <property type="component" value="Unassembled WGS sequence"/>
</dbReference>
<dbReference type="InterPro" id="IPR050884">
    <property type="entry name" value="CNP_phosphodiesterase-III"/>
</dbReference>